<proteinExistence type="predicted"/>
<sequence>MNPDLSINSDPEISIVIDSENTDYYDHNGNEIYNALPSSELETNLTSTLTILTNSTRKPLPLWFYFDFKVKEPNNPICKKCSAKFSDKTGNSSLENYLSN</sequence>
<evidence type="ECO:0000313" key="1">
    <source>
        <dbReference type="EMBL" id="CAG8729354.1"/>
    </source>
</evidence>
<protein>
    <submittedName>
        <fullName evidence="1">10143_t:CDS:1</fullName>
    </submittedName>
</protein>
<dbReference type="Proteomes" id="UP000789405">
    <property type="component" value="Unassembled WGS sequence"/>
</dbReference>
<dbReference type="EMBL" id="CAJVPY010011741">
    <property type="protein sequence ID" value="CAG8729354.1"/>
    <property type="molecule type" value="Genomic_DNA"/>
</dbReference>
<dbReference type="AlphaFoldDB" id="A0A9N9NE70"/>
<organism evidence="1 2">
    <name type="scientific">Dentiscutata erythropus</name>
    <dbReference type="NCBI Taxonomy" id="1348616"/>
    <lineage>
        <taxon>Eukaryota</taxon>
        <taxon>Fungi</taxon>
        <taxon>Fungi incertae sedis</taxon>
        <taxon>Mucoromycota</taxon>
        <taxon>Glomeromycotina</taxon>
        <taxon>Glomeromycetes</taxon>
        <taxon>Diversisporales</taxon>
        <taxon>Gigasporaceae</taxon>
        <taxon>Dentiscutata</taxon>
    </lineage>
</organism>
<reference evidence="1" key="1">
    <citation type="submission" date="2021-06" db="EMBL/GenBank/DDBJ databases">
        <authorList>
            <person name="Kallberg Y."/>
            <person name="Tangrot J."/>
            <person name="Rosling A."/>
        </authorList>
    </citation>
    <scope>NUCLEOTIDE SEQUENCE</scope>
    <source>
        <strain evidence="1">MA453B</strain>
    </source>
</reference>
<name>A0A9N9NE70_9GLOM</name>
<keyword evidence="2" id="KW-1185">Reference proteome</keyword>
<dbReference type="OrthoDB" id="2412751at2759"/>
<comment type="caution">
    <text evidence="1">The sequence shown here is derived from an EMBL/GenBank/DDBJ whole genome shotgun (WGS) entry which is preliminary data.</text>
</comment>
<gene>
    <name evidence="1" type="ORF">DERYTH_LOCUS14985</name>
</gene>
<evidence type="ECO:0000313" key="2">
    <source>
        <dbReference type="Proteomes" id="UP000789405"/>
    </source>
</evidence>
<accession>A0A9N9NE70</accession>